<evidence type="ECO:0000313" key="7">
    <source>
        <dbReference type="Proteomes" id="UP000526408"/>
    </source>
</evidence>
<dbReference type="GO" id="GO:0020037">
    <property type="term" value="F:heme binding"/>
    <property type="evidence" value="ECO:0007669"/>
    <property type="project" value="InterPro"/>
</dbReference>
<dbReference type="Gene3D" id="1.10.760.10">
    <property type="entry name" value="Cytochrome c-like domain"/>
    <property type="match status" value="1"/>
</dbReference>
<name>A0A7X6GYH3_9RHOB</name>
<evidence type="ECO:0000256" key="3">
    <source>
        <dbReference type="ARBA" id="ARBA00023004"/>
    </source>
</evidence>
<comment type="caution">
    <text evidence="6">The sequence shown here is derived from an EMBL/GenBank/DDBJ whole genome shotgun (WGS) entry which is preliminary data.</text>
</comment>
<evidence type="ECO:0000313" key="6">
    <source>
        <dbReference type="EMBL" id="NKX43969.1"/>
    </source>
</evidence>
<sequence length="127" mass="13004">MAAVSLALTAGAAQAQSAAGAEEYARACATCHGLTGHGDGPLAEYMSVAVPDLTTISAGNNGEFPLLDIIHVIDGRTGVRGHGSMMPVWGDRFEASAASEAGDYGAEVMVRGRILALATFLEAIQQQ</sequence>
<accession>A0A7X6GYH3</accession>
<keyword evidence="2 4" id="KW-0479">Metal-binding</keyword>
<evidence type="ECO:0000256" key="2">
    <source>
        <dbReference type="ARBA" id="ARBA00022723"/>
    </source>
</evidence>
<dbReference type="GO" id="GO:0046872">
    <property type="term" value="F:metal ion binding"/>
    <property type="evidence" value="ECO:0007669"/>
    <property type="project" value="UniProtKB-KW"/>
</dbReference>
<dbReference type="InterPro" id="IPR009056">
    <property type="entry name" value="Cyt_c-like_dom"/>
</dbReference>
<dbReference type="GO" id="GO:0009055">
    <property type="term" value="F:electron transfer activity"/>
    <property type="evidence" value="ECO:0007669"/>
    <property type="project" value="InterPro"/>
</dbReference>
<organism evidence="6 7">
    <name type="scientific">Roseicyclus persicicus</name>
    <dbReference type="NCBI Taxonomy" id="2650661"/>
    <lineage>
        <taxon>Bacteria</taxon>
        <taxon>Pseudomonadati</taxon>
        <taxon>Pseudomonadota</taxon>
        <taxon>Alphaproteobacteria</taxon>
        <taxon>Rhodobacterales</taxon>
        <taxon>Roseobacteraceae</taxon>
        <taxon>Roseicyclus</taxon>
    </lineage>
</organism>
<dbReference type="InterPro" id="IPR036909">
    <property type="entry name" value="Cyt_c-like_dom_sf"/>
</dbReference>
<keyword evidence="3 4" id="KW-0408">Iron</keyword>
<dbReference type="AlphaFoldDB" id="A0A7X6GYH3"/>
<proteinExistence type="predicted"/>
<evidence type="ECO:0000256" key="4">
    <source>
        <dbReference type="PROSITE-ProRule" id="PRU00433"/>
    </source>
</evidence>
<protein>
    <submittedName>
        <fullName evidence="6">Cytochrome c</fullName>
    </submittedName>
</protein>
<dbReference type="EMBL" id="JAAZQQ010000001">
    <property type="protein sequence ID" value="NKX43969.1"/>
    <property type="molecule type" value="Genomic_DNA"/>
</dbReference>
<gene>
    <name evidence="6" type="ORF">HCU73_05150</name>
</gene>
<feature type="domain" description="Cytochrome c" evidence="5">
    <location>
        <begin position="15"/>
        <end position="109"/>
    </location>
</feature>
<dbReference type="Pfam" id="PF00034">
    <property type="entry name" value="Cytochrom_C"/>
    <property type="match status" value="1"/>
</dbReference>
<dbReference type="Proteomes" id="UP000526408">
    <property type="component" value="Unassembled WGS sequence"/>
</dbReference>
<evidence type="ECO:0000259" key="5">
    <source>
        <dbReference type="PROSITE" id="PS51007"/>
    </source>
</evidence>
<dbReference type="PROSITE" id="PS51007">
    <property type="entry name" value="CYTC"/>
    <property type="match status" value="1"/>
</dbReference>
<dbReference type="SUPFAM" id="SSF46626">
    <property type="entry name" value="Cytochrome c"/>
    <property type="match status" value="1"/>
</dbReference>
<keyword evidence="7" id="KW-1185">Reference proteome</keyword>
<reference evidence="6 7" key="1">
    <citation type="submission" date="2020-04" db="EMBL/GenBank/DDBJ databases">
        <authorList>
            <person name="Yoon J."/>
        </authorList>
    </citation>
    <scope>NUCLEOTIDE SEQUENCE [LARGE SCALE GENOMIC DNA]</scope>
    <source>
        <strain evidence="6 7">KMU-115</strain>
    </source>
</reference>
<evidence type="ECO:0000256" key="1">
    <source>
        <dbReference type="ARBA" id="ARBA00022617"/>
    </source>
</evidence>
<keyword evidence="1 4" id="KW-0349">Heme</keyword>